<comment type="catalytic activity">
    <reaction evidence="5 6">
        <text>adenine + H2O + H(+) = hypoxanthine + NH4(+)</text>
        <dbReference type="Rhea" id="RHEA:23688"/>
        <dbReference type="ChEBI" id="CHEBI:15377"/>
        <dbReference type="ChEBI" id="CHEBI:15378"/>
        <dbReference type="ChEBI" id="CHEBI:16708"/>
        <dbReference type="ChEBI" id="CHEBI:17368"/>
        <dbReference type="ChEBI" id="CHEBI:28938"/>
        <dbReference type="EC" id="3.5.4.2"/>
    </reaction>
</comment>
<feature type="domain" description="Adenine deaminase C-terminal" evidence="8">
    <location>
        <begin position="405"/>
        <end position="562"/>
    </location>
</feature>
<evidence type="ECO:0000256" key="5">
    <source>
        <dbReference type="ARBA" id="ARBA00047720"/>
    </source>
</evidence>
<proteinExistence type="inferred from homology"/>
<dbReference type="Gene3D" id="3.20.20.140">
    <property type="entry name" value="Metal-dependent hydrolases"/>
    <property type="match status" value="1"/>
</dbReference>
<evidence type="ECO:0000259" key="7">
    <source>
        <dbReference type="Pfam" id="PF01979"/>
    </source>
</evidence>
<reference evidence="9 10" key="1">
    <citation type="submission" date="2019-08" db="EMBL/GenBank/DDBJ databases">
        <title>Complete genome sequence of Candidatus Uab amorphum.</title>
        <authorList>
            <person name="Shiratori T."/>
            <person name="Suzuki S."/>
            <person name="Kakizawa Y."/>
            <person name="Ishida K."/>
        </authorList>
    </citation>
    <scope>NUCLEOTIDE SEQUENCE [LARGE SCALE GENOMIC DNA]</scope>
    <source>
        <strain evidence="9 10">SRT547</strain>
    </source>
</reference>
<dbReference type="SUPFAM" id="SSF51556">
    <property type="entry name" value="Metallo-dependent hydrolases"/>
    <property type="match status" value="1"/>
</dbReference>
<sequence>MDFSQSMPHRIQVAMGKSPADIIFKNAKVVSTFTEEIWETSVAVADGRIVAVDDSLEAKQEIDLQGKYLSPSFIDAHIHVESSMLSPEGFAETVVPHGTGAVVSDPHEIVNVLGIEGYKYMYRAAQDAPMDIHFSIPSCVPATHMETSGAEITAKDFEEIFRYNNATPALSELMNYPGVYLCNEDVLQKVATAHKLGLNIDGHSPMLKGRELNAYLNAGIFTDHECTSAQEATEKLRKGMHVLMREGSAARNLKALIPVLTDQTAHRICIASDDRHPDQLLEHGHLNLILKMLIDAGVDPIRAIRIMTLNPATVYNLKWVGGIGIGYYANFVILDDLQQVKIDSVYYRGKKVAENGKIIKKVTRTEASSTYDSVHVPNDLSEKLNNYPTSGKVNAIKILPGELITEKEIVDLDNQEQTDLCYLAVVERHGKNAQVGLGYVVGMGLQSGALASTVAHDNHNLILVGKNINDMISVAQTIQKIGGGFAVVDKGETLCELPLRIAGLMSDAPVDDVVKNLHDIEEKAQQIGTQLKSPFMVLSFLALAVIPHLKLTDFGLVDVDKFAVIDLLES</sequence>
<dbReference type="PANTHER" id="PTHR11113:SF2">
    <property type="entry name" value="ADENINE DEAMINASE"/>
    <property type="match status" value="1"/>
</dbReference>
<evidence type="ECO:0000256" key="1">
    <source>
        <dbReference type="ARBA" id="ARBA00006773"/>
    </source>
</evidence>
<dbReference type="InterPro" id="IPR032466">
    <property type="entry name" value="Metal_Hydrolase"/>
</dbReference>
<keyword evidence="3 6" id="KW-0378">Hydrolase</keyword>
<protein>
    <recommendedName>
        <fullName evidence="2 6">Adenine deaminase</fullName>
        <shortName evidence="6">Adenase</shortName>
        <shortName evidence="6">Adenine aminase</shortName>
        <ecNumber evidence="2 6">3.5.4.2</ecNumber>
    </recommendedName>
</protein>
<name>A0A5S9IHX4_UABAM</name>
<comment type="similarity">
    <text evidence="1 6">Belongs to the metallo-dependent hydrolases superfamily. Adenine deaminase family.</text>
</comment>
<dbReference type="Pfam" id="PF01979">
    <property type="entry name" value="Amidohydro_1"/>
    <property type="match status" value="1"/>
</dbReference>
<dbReference type="CDD" id="cd01295">
    <property type="entry name" value="AdeC"/>
    <property type="match status" value="1"/>
</dbReference>
<dbReference type="RefSeq" id="WP_151966234.1">
    <property type="nucleotide sequence ID" value="NZ_AP019860.1"/>
</dbReference>
<comment type="cofactor">
    <cofactor evidence="6">
        <name>Mn(2+)</name>
        <dbReference type="ChEBI" id="CHEBI:29035"/>
    </cofactor>
</comment>
<dbReference type="PANTHER" id="PTHR11113">
    <property type="entry name" value="N-ACETYLGLUCOSAMINE-6-PHOSPHATE DEACETYLASE"/>
    <property type="match status" value="1"/>
</dbReference>
<accession>A0A5S9IHX4</accession>
<dbReference type="HAMAP" id="MF_01518">
    <property type="entry name" value="Adenine_deamin"/>
    <property type="match status" value="1"/>
</dbReference>
<gene>
    <name evidence="6" type="primary">ade</name>
    <name evidence="9" type="ORF">UABAM_00317</name>
</gene>
<feature type="domain" description="Amidohydrolase-related" evidence="7">
    <location>
        <begin position="68"/>
        <end position="352"/>
    </location>
</feature>
<dbReference type="InterPro" id="IPR006679">
    <property type="entry name" value="Adenine_deam"/>
</dbReference>
<dbReference type="SUPFAM" id="SSF51338">
    <property type="entry name" value="Composite domain of metallo-dependent hydrolases"/>
    <property type="match status" value="1"/>
</dbReference>
<dbReference type="InterPro" id="IPR026912">
    <property type="entry name" value="Adenine_deam_C"/>
</dbReference>
<evidence type="ECO:0000256" key="6">
    <source>
        <dbReference type="HAMAP-Rule" id="MF_01518"/>
    </source>
</evidence>
<evidence type="ECO:0000256" key="4">
    <source>
        <dbReference type="ARBA" id="ARBA00023211"/>
    </source>
</evidence>
<organism evidence="9 10">
    <name type="scientific">Uabimicrobium amorphum</name>
    <dbReference type="NCBI Taxonomy" id="2596890"/>
    <lineage>
        <taxon>Bacteria</taxon>
        <taxon>Pseudomonadati</taxon>
        <taxon>Planctomycetota</taxon>
        <taxon>Candidatus Uabimicrobiia</taxon>
        <taxon>Candidatus Uabimicrobiales</taxon>
        <taxon>Candidatus Uabimicrobiaceae</taxon>
        <taxon>Candidatus Uabimicrobium</taxon>
    </lineage>
</organism>
<dbReference type="KEGG" id="uam:UABAM_00317"/>
<evidence type="ECO:0000313" key="10">
    <source>
        <dbReference type="Proteomes" id="UP000326354"/>
    </source>
</evidence>
<dbReference type="NCBIfam" id="TIGR01178">
    <property type="entry name" value="ade"/>
    <property type="match status" value="1"/>
</dbReference>
<dbReference type="Gene3D" id="2.30.40.10">
    <property type="entry name" value="Urease, subunit C, domain 1"/>
    <property type="match status" value="1"/>
</dbReference>
<evidence type="ECO:0000313" key="9">
    <source>
        <dbReference type="EMBL" id="BBM81974.1"/>
    </source>
</evidence>
<evidence type="ECO:0000259" key="8">
    <source>
        <dbReference type="Pfam" id="PF13382"/>
    </source>
</evidence>
<dbReference type="OrthoDB" id="9775607at2"/>
<dbReference type="InterPro" id="IPR006680">
    <property type="entry name" value="Amidohydro-rel"/>
</dbReference>
<keyword evidence="4 6" id="KW-0464">Manganese</keyword>
<dbReference type="Proteomes" id="UP000326354">
    <property type="component" value="Chromosome"/>
</dbReference>
<evidence type="ECO:0000256" key="2">
    <source>
        <dbReference type="ARBA" id="ARBA00012782"/>
    </source>
</evidence>
<dbReference type="InterPro" id="IPR011059">
    <property type="entry name" value="Metal-dep_hydrolase_composite"/>
</dbReference>
<dbReference type="GO" id="GO:0006146">
    <property type="term" value="P:adenine catabolic process"/>
    <property type="evidence" value="ECO:0007669"/>
    <property type="project" value="InterPro"/>
</dbReference>
<dbReference type="AlphaFoldDB" id="A0A5S9IHX4"/>
<evidence type="ECO:0000256" key="3">
    <source>
        <dbReference type="ARBA" id="ARBA00022801"/>
    </source>
</evidence>
<keyword evidence="10" id="KW-1185">Reference proteome</keyword>
<dbReference type="EC" id="3.5.4.2" evidence="2 6"/>
<dbReference type="EMBL" id="AP019860">
    <property type="protein sequence ID" value="BBM81974.1"/>
    <property type="molecule type" value="Genomic_DNA"/>
</dbReference>
<dbReference type="Pfam" id="PF13382">
    <property type="entry name" value="Adenine_deam_C"/>
    <property type="match status" value="1"/>
</dbReference>
<dbReference type="GO" id="GO:0000034">
    <property type="term" value="F:adenine deaminase activity"/>
    <property type="evidence" value="ECO:0007669"/>
    <property type="project" value="UniProtKB-UniRule"/>
</dbReference>